<evidence type="ECO:0000313" key="1">
    <source>
        <dbReference type="EMBL" id="CAD0000805.1"/>
    </source>
</evidence>
<dbReference type="InterPro" id="IPR036388">
    <property type="entry name" value="WH-like_DNA-bd_sf"/>
</dbReference>
<evidence type="ECO:0000313" key="2">
    <source>
        <dbReference type="Proteomes" id="UP000530060"/>
    </source>
</evidence>
<dbReference type="AlphaFoldDB" id="A0A6V6YMX2"/>
<dbReference type="EMBL" id="CAIJDP010000049">
    <property type="protein sequence ID" value="CAD0000805.1"/>
    <property type="molecule type" value="Genomic_DNA"/>
</dbReference>
<gene>
    <name evidence="1" type="ORF">FLAT13_00226</name>
</gene>
<comment type="caution">
    <text evidence="1">The sequence shown here is derived from an EMBL/GenBank/DDBJ whole genome shotgun (WGS) entry which is preliminary data.</text>
</comment>
<keyword evidence="2" id="KW-1185">Reference proteome</keyword>
<dbReference type="SUPFAM" id="SSF46785">
    <property type="entry name" value="Winged helix' DNA-binding domain"/>
    <property type="match status" value="1"/>
</dbReference>
<dbReference type="Gene3D" id="1.10.10.10">
    <property type="entry name" value="Winged helix-like DNA-binding domain superfamily/Winged helix DNA-binding domain"/>
    <property type="match status" value="1"/>
</dbReference>
<proteinExistence type="predicted"/>
<dbReference type="Proteomes" id="UP000530060">
    <property type="component" value="Unassembled WGS sequence"/>
</dbReference>
<organism evidence="1 2">
    <name type="scientific">Flavobacterium salmonis</name>
    <dbReference type="NCBI Taxonomy" id="2654844"/>
    <lineage>
        <taxon>Bacteria</taxon>
        <taxon>Pseudomonadati</taxon>
        <taxon>Bacteroidota</taxon>
        <taxon>Flavobacteriia</taxon>
        <taxon>Flavobacteriales</taxon>
        <taxon>Flavobacteriaceae</taxon>
        <taxon>Flavobacterium</taxon>
    </lineage>
</organism>
<accession>A0A6V6YMX2</accession>
<reference evidence="1 2" key="1">
    <citation type="submission" date="2020-06" db="EMBL/GenBank/DDBJ databases">
        <authorList>
            <person name="Criscuolo A."/>
        </authorList>
    </citation>
    <scope>NUCLEOTIDE SEQUENCE [LARGE SCALE GENOMIC DNA]</scope>
    <source>
        <strain evidence="2">CIP 111411</strain>
    </source>
</reference>
<protein>
    <submittedName>
        <fullName evidence="1">Fur family transcriptional regulator</fullName>
    </submittedName>
</protein>
<sequence>MLRYYFLKKMKTTRNTIAKAAVLELITLSNVALSHAEIQKRIGDVCDRVTIYRILDRLVTEDVIHKIATPDGTVKYASCHHNHDNHQHTHNHVHFSCEKCLSVTCLDSVEPSYTIPDNYLVKEVNFTLSGLCPNCNRNN</sequence>
<dbReference type="InterPro" id="IPR036390">
    <property type="entry name" value="WH_DNA-bd_sf"/>
</dbReference>
<name>A0A6V6YMX2_9FLAO</name>